<dbReference type="CDD" id="cd04486">
    <property type="entry name" value="YhcR_OBF_like"/>
    <property type="match status" value="1"/>
</dbReference>
<proteinExistence type="predicted"/>
<dbReference type="InterPro" id="IPR047971">
    <property type="entry name" value="ExeM-like"/>
</dbReference>
<gene>
    <name evidence="3" type="ORF">YM304_34520</name>
</gene>
<keyword evidence="1" id="KW-0732">Signal</keyword>
<protein>
    <submittedName>
        <fullName evidence="3">Putative nuclease</fullName>
    </submittedName>
</protein>
<dbReference type="Pfam" id="PF03372">
    <property type="entry name" value="Exo_endo_phos"/>
    <property type="match status" value="1"/>
</dbReference>
<evidence type="ECO:0000256" key="1">
    <source>
        <dbReference type="SAM" id="SignalP"/>
    </source>
</evidence>
<dbReference type="PROSITE" id="PS51841">
    <property type="entry name" value="LTD"/>
    <property type="match status" value="1"/>
</dbReference>
<dbReference type="InterPro" id="IPR036691">
    <property type="entry name" value="Endo/exonu/phosph_ase_sf"/>
</dbReference>
<dbReference type="Proteomes" id="UP000011863">
    <property type="component" value="Chromosome"/>
</dbReference>
<dbReference type="PANTHER" id="PTHR42834:SF1">
    <property type="entry name" value="ENDONUCLEASE_EXONUCLEASE_PHOSPHATASE FAMILY PROTEIN (AFU_ORTHOLOGUE AFUA_3G09210)"/>
    <property type="match status" value="1"/>
</dbReference>
<dbReference type="EMBL" id="AP012057">
    <property type="protein sequence ID" value="BAN03766.1"/>
    <property type="molecule type" value="Genomic_DNA"/>
</dbReference>
<dbReference type="CDD" id="cd10283">
    <property type="entry name" value="MnuA_DNase1-like"/>
    <property type="match status" value="1"/>
</dbReference>
<evidence type="ECO:0000313" key="3">
    <source>
        <dbReference type="EMBL" id="BAN03766.1"/>
    </source>
</evidence>
<sequence>MNGQPRTRRSKIGIAWALAATGLVTVAAGSSAATAAPAGDLFISEYIEGSSNNKAIEIYNGTDVDVDLAAGGYEINMYFNGSVSSSSNVPLTGTVAAGDVYVVADNDAGPAILAEADQTSTNNFFNGDDAVVLSKAGALVDVIGQIGFDPGSQWGTGDASTQNNTIRRAASICAGDTDGSDEFIPATEWVGYAQDTFDGLGAHTSDCGDPVEPTILINEFDSDQTSTDSAEFIELTDGGVGGTDLSGLTVVLYNGSNNLSYDAIDLDGVTTNADGYAVICANAATVANCDVDVSPDTNWLQNGADAIALYEADATDFPNGTAVTLDGLVDAVVYDTNDSDDPELLVLLEAGQAQINENEGGSATTVSGQRCPDSSGLALQTDTYELWAPTPGVENACEIVVPPLDCAVDVPITLISTIQGAGSVSPMVGDTVVVEAVVTAILTDLNRVIIQEEVADDDGNLLTSEGIAVFGGTLPDGLTVGTTVRVEGTVSEYETSSNGVDSSLTEIAPSAIVACDDPAIAIDPTVVTLPLPNADALEAVESMLVTLPQDLVISEYFNYDRFGEVVVSSERLLTPTAEFEPGPDATAATAANELDRLTIDDGRGNQNPDPAIHPGNGGVFDLNNLFRGGDTITGATGIIEDTFGLFRLQPTTYGTFTEQNPRTAAPDDVGGDITVASFNVLNYFTTLDDGTNDICGPAQNLECRGADEAEELVRQRDKIVAAITAIDADVVGLIEIENNVNDDAVIDLVDSLNAVNGAGTYDAIDTGTIGDDAIKVAFIYQPAAVTPVGDYALLDGSVDPRFIDSKNRPVLAQTFSDADGGMVTVAVNHLKSKGSSCVDVGDPDATDGSGNCNGVRTEAAEALVDWLATDPTGSGDPDVLVIGDLNSYDKETPIDAIIAGADDTAGTADDYADLLAQFQGEDAYTYVFDGQFGYLDHALANTSLLGQVTGTTAWHINADEPDLIDYDISFKKDAQDAIYAPDPYRSSDHDPVIVGLDLDAPVVVGELDIDSALIVLGRRGGGKAVIRGSVPESFSSCPSFALSIDGQQVTDRTMFRLGSRCVAIGWSGIIFFDLNSSEFTAIVTLPSSFSLDDDTVDFGLLLDDVEFATQVDGRSAGRTWFGR</sequence>
<dbReference type="Pfam" id="PF00932">
    <property type="entry name" value="LTD"/>
    <property type="match status" value="1"/>
</dbReference>
<dbReference type="PANTHER" id="PTHR42834">
    <property type="entry name" value="ENDONUCLEASE/EXONUCLEASE/PHOSPHATASE FAMILY PROTEIN (AFU_ORTHOLOGUE AFUA_3G09210)"/>
    <property type="match status" value="1"/>
</dbReference>
<accession>A0A6C7EIG6</accession>
<dbReference type="KEGG" id="aym:YM304_34520"/>
<feature type="signal peptide" evidence="1">
    <location>
        <begin position="1"/>
        <end position="35"/>
    </location>
</feature>
<dbReference type="AlphaFoldDB" id="A0A6C7EIG6"/>
<dbReference type="Gene3D" id="3.60.10.10">
    <property type="entry name" value="Endonuclease/exonuclease/phosphatase"/>
    <property type="match status" value="1"/>
</dbReference>
<dbReference type="SUPFAM" id="SSF56219">
    <property type="entry name" value="DNase I-like"/>
    <property type="match status" value="1"/>
</dbReference>
<dbReference type="NCBIfam" id="NF033681">
    <property type="entry name" value="ExeM_NucH_DNase"/>
    <property type="match status" value="1"/>
</dbReference>
<dbReference type="GO" id="GO:0003824">
    <property type="term" value="F:catalytic activity"/>
    <property type="evidence" value="ECO:0007669"/>
    <property type="project" value="InterPro"/>
</dbReference>
<name>A0A6C7EIG6_ILUCY</name>
<keyword evidence="4" id="KW-1185">Reference proteome</keyword>
<organism evidence="3 4">
    <name type="scientific">Ilumatobacter coccineus (strain NBRC 103263 / KCTC 29153 / YM16-304)</name>
    <dbReference type="NCBI Taxonomy" id="1313172"/>
    <lineage>
        <taxon>Bacteria</taxon>
        <taxon>Bacillati</taxon>
        <taxon>Actinomycetota</taxon>
        <taxon>Acidimicrobiia</taxon>
        <taxon>Acidimicrobiales</taxon>
        <taxon>Ilumatobacteraceae</taxon>
        <taxon>Ilumatobacter</taxon>
    </lineage>
</organism>
<dbReference type="InterPro" id="IPR005135">
    <property type="entry name" value="Endo/exonuclease/phosphatase"/>
</dbReference>
<evidence type="ECO:0000259" key="2">
    <source>
        <dbReference type="PROSITE" id="PS51841"/>
    </source>
</evidence>
<feature type="domain" description="LTD" evidence="2">
    <location>
        <begin position="29"/>
        <end position="147"/>
    </location>
</feature>
<dbReference type="RefSeq" id="WP_015443013.1">
    <property type="nucleotide sequence ID" value="NC_020520.1"/>
</dbReference>
<dbReference type="InterPro" id="IPR001322">
    <property type="entry name" value="Lamin_tail_dom"/>
</dbReference>
<reference evidence="3 4" key="1">
    <citation type="journal article" date="2013" name="Int. J. Syst. Evol. Microbiol.">
        <title>Ilumatobacter nonamiense sp. nov. and Ilumatobacter coccineum sp. nov., isolated from seashore sand.</title>
        <authorList>
            <person name="Matsumoto A."/>
            <person name="Kasai H."/>
            <person name="Matsuo Y."/>
            <person name="Shizuri Y."/>
            <person name="Ichikawa N."/>
            <person name="Fujita N."/>
            <person name="Omura S."/>
            <person name="Takahashi Y."/>
        </authorList>
    </citation>
    <scope>NUCLEOTIDE SEQUENCE [LARGE SCALE GENOMIC DNA]</scope>
    <source>
        <strain evidence="4">NBRC 103263 / KCTC 29153 / YM16-304</strain>
    </source>
</reference>
<evidence type="ECO:0000313" key="4">
    <source>
        <dbReference type="Proteomes" id="UP000011863"/>
    </source>
</evidence>
<feature type="chain" id="PRO_5038430322" evidence="1">
    <location>
        <begin position="36"/>
        <end position="1123"/>
    </location>
</feature>